<proteinExistence type="inferred from homology"/>
<dbReference type="Pfam" id="PF03466">
    <property type="entry name" value="LysR_substrate"/>
    <property type="match status" value="1"/>
</dbReference>
<dbReference type="EMBL" id="JAAKZG010000010">
    <property type="protein sequence ID" value="NGN43556.1"/>
    <property type="molecule type" value="Genomic_DNA"/>
</dbReference>
<evidence type="ECO:0000256" key="3">
    <source>
        <dbReference type="ARBA" id="ARBA00023125"/>
    </source>
</evidence>
<dbReference type="SUPFAM" id="SSF46785">
    <property type="entry name" value="Winged helix' DNA-binding domain"/>
    <property type="match status" value="1"/>
</dbReference>
<accession>A0A7C9R9Z6</accession>
<evidence type="ECO:0000313" key="7">
    <source>
        <dbReference type="Proteomes" id="UP000481252"/>
    </source>
</evidence>
<dbReference type="Proteomes" id="UP000481252">
    <property type="component" value="Unassembled WGS sequence"/>
</dbReference>
<keyword evidence="3" id="KW-0238">DNA-binding</keyword>
<evidence type="ECO:0000313" key="6">
    <source>
        <dbReference type="EMBL" id="NGN43556.1"/>
    </source>
</evidence>
<dbReference type="GO" id="GO:0043565">
    <property type="term" value="F:sequence-specific DNA binding"/>
    <property type="evidence" value="ECO:0007669"/>
    <property type="project" value="TreeGrafter"/>
</dbReference>
<name>A0A7C9R9Z6_9HYPH</name>
<gene>
    <name evidence="6" type="ORF">G6N74_21020</name>
</gene>
<organism evidence="6 7">
    <name type="scientific">Mesorhizobium zhangyense</name>
    <dbReference type="NCBI Taxonomy" id="1776730"/>
    <lineage>
        <taxon>Bacteria</taxon>
        <taxon>Pseudomonadati</taxon>
        <taxon>Pseudomonadota</taxon>
        <taxon>Alphaproteobacteria</taxon>
        <taxon>Hyphomicrobiales</taxon>
        <taxon>Phyllobacteriaceae</taxon>
        <taxon>Mesorhizobium</taxon>
    </lineage>
</organism>
<dbReference type="PANTHER" id="PTHR30537">
    <property type="entry name" value="HTH-TYPE TRANSCRIPTIONAL REGULATOR"/>
    <property type="match status" value="1"/>
</dbReference>
<evidence type="ECO:0000256" key="4">
    <source>
        <dbReference type="ARBA" id="ARBA00023163"/>
    </source>
</evidence>
<dbReference type="InterPro" id="IPR036388">
    <property type="entry name" value="WH-like_DNA-bd_sf"/>
</dbReference>
<dbReference type="Gene3D" id="1.10.10.10">
    <property type="entry name" value="Winged helix-like DNA-binding domain superfamily/Winged helix DNA-binding domain"/>
    <property type="match status" value="1"/>
</dbReference>
<keyword evidence="7" id="KW-1185">Reference proteome</keyword>
<dbReference type="InterPro" id="IPR000847">
    <property type="entry name" value="LysR_HTH_N"/>
</dbReference>
<keyword evidence="2" id="KW-0805">Transcription regulation</keyword>
<protein>
    <submittedName>
        <fullName evidence="6">LysR family transcriptional regulator</fullName>
    </submittedName>
</protein>
<comment type="similarity">
    <text evidence="1">Belongs to the LysR transcriptional regulatory family.</text>
</comment>
<dbReference type="PROSITE" id="PS50931">
    <property type="entry name" value="HTH_LYSR"/>
    <property type="match status" value="1"/>
</dbReference>
<dbReference type="InterPro" id="IPR005119">
    <property type="entry name" value="LysR_subst-bd"/>
</dbReference>
<dbReference type="PRINTS" id="PR00039">
    <property type="entry name" value="HTHLYSR"/>
</dbReference>
<dbReference type="InterPro" id="IPR058163">
    <property type="entry name" value="LysR-type_TF_proteobact-type"/>
</dbReference>
<feature type="domain" description="HTH lysR-type" evidence="5">
    <location>
        <begin position="16"/>
        <end position="67"/>
    </location>
</feature>
<dbReference type="GO" id="GO:0003700">
    <property type="term" value="F:DNA-binding transcription factor activity"/>
    <property type="evidence" value="ECO:0007669"/>
    <property type="project" value="InterPro"/>
</dbReference>
<dbReference type="SUPFAM" id="SSF53850">
    <property type="entry name" value="Periplasmic binding protein-like II"/>
    <property type="match status" value="1"/>
</dbReference>
<dbReference type="RefSeq" id="WP_165119977.1">
    <property type="nucleotide sequence ID" value="NZ_JAAKZG010000010.1"/>
</dbReference>
<keyword evidence="4" id="KW-0804">Transcription</keyword>
<evidence type="ECO:0000256" key="2">
    <source>
        <dbReference type="ARBA" id="ARBA00023015"/>
    </source>
</evidence>
<dbReference type="InterPro" id="IPR036390">
    <property type="entry name" value="WH_DNA-bd_sf"/>
</dbReference>
<comment type="caution">
    <text evidence="6">The sequence shown here is derived from an EMBL/GenBank/DDBJ whole genome shotgun (WGS) entry which is preliminary data.</text>
</comment>
<dbReference type="Pfam" id="PF00126">
    <property type="entry name" value="HTH_1"/>
    <property type="match status" value="1"/>
</dbReference>
<evidence type="ECO:0000256" key="1">
    <source>
        <dbReference type="ARBA" id="ARBA00009437"/>
    </source>
</evidence>
<reference evidence="6 7" key="1">
    <citation type="submission" date="2020-02" db="EMBL/GenBank/DDBJ databases">
        <title>Genome sequence of the type strain CGMCC 1.15528 of Mesorhizobium zhangyense.</title>
        <authorList>
            <person name="Gao J."/>
            <person name="Sun J."/>
        </authorList>
    </citation>
    <scope>NUCLEOTIDE SEQUENCE [LARGE SCALE GENOMIC DNA]</scope>
    <source>
        <strain evidence="6 7">CGMCC 1.15528</strain>
    </source>
</reference>
<dbReference type="AlphaFoldDB" id="A0A7C9R9Z6"/>
<dbReference type="GO" id="GO:0006351">
    <property type="term" value="P:DNA-templated transcription"/>
    <property type="evidence" value="ECO:0007669"/>
    <property type="project" value="TreeGrafter"/>
</dbReference>
<dbReference type="PANTHER" id="PTHR30537:SF3">
    <property type="entry name" value="TRANSCRIPTIONAL REGULATORY PROTEIN"/>
    <property type="match status" value="1"/>
</dbReference>
<evidence type="ECO:0000259" key="5">
    <source>
        <dbReference type="PROSITE" id="PS50931"/>
    </source>
</evidence>
<dbReference type="Gene3D" id="3.40.190.290">
    <property type="match status" value="1"/>
</dbReference>
<sequence length="300" mass="32727">MNTKPSETASDWERQRAFLAVMREGSLSAAARSLKIAQPTVRRRIEDLEREHGVVLFTRSPAGLLPTPIAMELAGHVEAMSKAAQSFARAASAEASSDAGTVRITASEVVGVEVLPAMLAELRRLHPGLVLELGLSNRSENLLDREADIAIRMVRPAQDALVAKHIGAVRLGLHAHRRFLDRHGRPETIEDVKRLGLIGFETETPGIRTLRASGLPFGAEDFIFRTDSDLGQLAAIRAGIGIGVCHIGLAARDPDLVHVLPDAFNMAFETWVVAHEDVQHVRRVRLVMDALIKGLTDYAE</sequence>